<proteinExistence type="predicted"/>
<feature type="region of interest" description="Disordered" evidence="1">
    <location>
        <begin position="60"/>
        <end position="109"/>
    </location>
</feature>
<evidence type="ECO:0000313" key="2">
    <source>
        <dbReference type="EMBL" id="KAA8900476.1"/>
    </source>
</evidence>
<dbReference type="EMBL" id="SWFS01000501">
    <property type="protein sequence ID" value="KAA8900476.1"/>
    <property type="molecule type" value="Genomic_DNA"/>
</dbReference>
<evidence type="ECO:0000313" key="3">
    <source>
        <dbReference type="Proteomes" id="UP000761534"/>
    </source>
</evidence>
<sequence>MTQYLRQSSMAMSDALGSFYSSSAGPFSSTILEGISMVEKLNDAPLNSFPKYCEVLDLSGSDSPSNGLDSPFQSSVESEYNPSNDDEEDEDEFGSDDDKGDCENERQVR</sequence>
<keyword evidence="3" id="KW-1185">Reference proteome</keyword>
<feature type="compositionally biased region" description="Acidic residues" evidence="1">
    <location>
        <begin position="84"/>
        <end position="100"/>
    </location>
</feature>
<organism evidence="2 3">
    <name type="scientific">Trichomonascus ciferrii</name>
    <dbReference type="NCBI Taxonomy" id="44093"/>
    <lineage>
        <taxon>Eukaryota</taxon>
        <taxon>Fungi</taxon>
        <taxon>Dikarya</taxon>
        <taxon>Ascomycota</taxon>
        <taxon>Saccharomycotina</taxon>
        <taxon>Dipodascomycetes</taxon>
        <taxon>Dipodascales</taxon>
        <taxon>Trichomonascaceae</taxon>
        <taxon>Trichomonascus</taxon>
        <taxon>Trichomonascus ciferrii complex</taxon>
    </lineage>
</organism>
<name>A0A642UK87_9ASCO</name>
<comment type="caution">
    <text evidence="2">The sequence shown here is derived from an EMBL/GenBank/DDBJ whole genome shotgun (WGS) entry which is preliminary data.</text>
</comment>
<dbReference type="VEuPathDB" id="FungiDB:TRICI_006204"/>
<reference evidence="2" key="1">
    <citation type="journal article" date="2019" name="G3 (Bethesda)">
        <title>Genome Assemblies of Two Rare Opportunistic Yeast Pathogens: Diutina rugosa (syn. Candida rugosa) and Trichomonascus ciferrii (syn. Candida ciferrii).</title>
        <authorList>
            <person name="Mixao V."/>
            <person name="Saus E."/>
            <person name="Hansen A.P."/>
            <person name="Lass-Florl C."/>
            <person name="Gabaldon T."/>
        </authorList>
    </citation>
    <scope>NUCLEOTIDE SEQUENCE</scope>
    <source>
        <strain evidence="2">CBS 4856</strain>
    </source>
</reference>
<dbReference type="Proteomes" id="UP000761534">
    <property type="component" value="Unassembled WGS sequence"/>
</dbReference>
<accession>A0A642UK87</accession>
<feature type="compositionally biased region" description="Polar residues" evidence="1">
    <location>
        <begin position="60"/>
        <end position="83"/>
    </location>
</feature>
<evidence type="ECO:0000256" key="1">
    <source>
        <dbReference type="SAM" id="MobiDB-lite"/>
    </source>
</evidence>
<gene>
    <name evidence="2" type="ORF">TRICI_006204</name>
</gene>
<dbReference type="AlphaFoldDB" id="A0A642UK87"/>
<protein>
    <submittedName>
        <fullName evidence="2">Uncharacterized protein</fullName>
    </submittedName>
</protein>